<evidence type="ECO:0000259" key="5">
    <source>
        <dbReference type="PROSITE" id="PS51755"/>
    </source>
</evidence>
<dbReference type="STRING" id="990288.Atc_0148"/>
<accession>F9ZPH2</accession>
<dbReference type="Proteomes" id="UP000006135">
    <property type="component" value="Chromosome"/>
</dbReference>
<dbReference type="GO" id="GO:0005829">
    <property type="term" value="C:cytosol"/>
    <property type="evidence" value="ECO:0007669"/>
    <property type="project" value="TreeGrafter"/>
</dbReference>
<feature type="DNA-binding region" description="OmpR/PhoB-type" evidence="3">
    <location>
        <begin position="136"/>
        <end position="235"/>
    </location>
</feature>
<keyword evidence="2" id="KW-0597">Phosphoprotein</keyword>
<protein>
    <submittedName>
        <fullName evidence="6">DNA binding response regulator KdpE</fullName>
    </submittedName>
</protein>
<dbReference type="EMBL" id="CP002573">
    <property type="protein sequence ID" value="AEK56799.1"/>
    <property type="molecule type" value="Genomic_DNA"/>
</dbReference>
<name>F9ZPH2_ACICS</name>
<dbReference type="SMART" id="SM00448">
    <property type="entry name" value="REC"/>
    <property type="match status" value="1"/>
</dbReference>
<dbReference type="Gene3D" id="3.40.50.2300">
    <property type="match status" value="1"/>
</dbReference>
<feature type="domain" description="Response regulatory" evidence="4">
    <location>
        <begin position="6"/>
        <end position="127"/>
    </location>
</feature>
<dbReference type="InterPro" id="IPR001789">
    <property type="entry name" value="Sig_transdc_resp-reg_receiver"/>
</dbReference>
<dbReference type="Pfam" id="PF00486">
    <property type="entry name" value="Trans_reg_C"/>
    <property type="match status" value="1"/>
</dbReference>
<dbReference type="GO" id="GO:0000156">
    <property type="term" value="F:phosphorelay response regulator activity"/>
    <property type="evidence" value="ECO:0007669"/>
    <property type="project" value="TreeGrafter"/>
</dbReference>
<keyword evidence="7" id="KW-1185">Reference proteome</keyword>
<dbReference type="SUPFAM" id="SSF52172">
    <property type="entry name" value="CheY-like"/>
    <property type="match status" value="1"/>
</dbReference>
<dbReference type="PROSITE" id="PS51755">
    <property type="entry name" value="OMPR_PHOB"/>
    <property type="match status" value="1"/>
</dbReference>
<feature type="domain" description="OmpR/PhoB-type" evidence="5">
    <location>
        <begin position="136"/>
        <end position="235"/>
    </location>
</feature>
<evidence type="ECO:0000256" key="3">
    <source>
        <dbReference type="PROSITE-ProRule" id="PRU01091"/>
    </source>
</evidence>
<dbReference type="OrthoDB" id="9802426at2"/>
<dbReference type="GeneID" id="92930204"/>
<evidence type="ECO:0000313" key="7">
    <source>
        <dbReference type="Proteomes" id="UP000006135"/>
    </source>
</evidence>
<feature type="modified residue" description="4-aspartylphosphate" evidence="2">
    <location>
        <position position="62"/>
    </location>
</feature>
<dbReference type="PANTHER" id="PTHR48111:SF50">
    <property type="entry name" value="KDP OPERON TRANSCRIPTIONAL REGULATORY PROTEIN KDPE"/>
    <property type="match status" value="1"/>
</dbReference>
<evidence type="ECO:0000256" key="1">
    <source>
        <dbReference type="ARBA" id="ARBA00023125"/>
    </source>
</evidence>
<dbReference type="PROSITE" id="PS50110">
    <property type="entry name" value="RESPONSE_REGULATORY"/>
    <property type="match status" value="1"/>
</dbReference>
<dbReference type="InterPro" id="IPR039420">
    <property type="entry name" value="WalR-like"/>
</dbReference>
<dbReference type="GO" id="GO:0006355">
    <property type="term" value="P:regulation of DNA-templated transcription"/>
    <property type="evidence" value="ECO:0007669"/>
    <property type="project" value="InterPro"/>
</dbReference>
<dbReference type="InterPro" id="IPR011006">
    <property type="entry name" value="CheY-like_superfamily"/>
</dbReference>
<evidence type="ECO:0000259" key="4">
    <source>
        <dbReference type="PROSITE" id="PS50110"/>
    </source>
</evidence>
<proteinExistence type="predicted"/>
<dbReference type="GO" id="GO:0032993">
    <property type="term" value="C:protein-DNA complex"/>
    <property type="evidence" value="ECO:0007669"/>
    <property type="project" value="TreeGrafter"/>
</dbReference>
<reference evidence="6 7" key="1">
    <citation type="journal article" date="2011" name="J. Genet. Genomics">
        <title>Unraveling the Acidithiobacillus caldus complete genome and its central metabolisms for carbon assimilation.</title>
        <authorList>
            <person name="You X.Y."/>
            <person name="Guo X."/>
            <person name="Zheng H.J."/>
            <person name="Zhang M.J."/>
            <person name="Liu L.J."/>
            <person name="Zhu Y.Q."/>
            <person name="Zhu B."/>
            <person name="Wang S.Y."/>
            <person name="Zhao G.P."/>
            <person name="Poetsch A."/>
            <person name="Jiang C.Y."/>
            <person name="Liu S.J."/>
        </authorList>
    </citation>
    <scope>NUCLEOTIDE SEQUENCE [LARGE SCALE GENOMIC DNA]</scope>
    <source>
        <strain evidence="6 7">SM-1</strain>
    </source>
</reference>
<dbReference type="HOGENOM" id="CLU_000445_30_8_6"/>
<sequence length="248" mass="28679">MENKLAILVVEDDLRIGRLLENNLRLGDTYLVDWETSAAAAQRAVRQRRAHERTPYSVVFLDLGLPDRDGLDLIPWFRTQSADQVIIVVSARGNEADKIQAFQLGADDYLTKPFHYGELMARLQAHLRRVHVTTNEGAIVRGEWRLDDSRRVLVIGEREILLTNKEYQLMRILLRNCGTIVPSKRILNAIWGHTHEEHTHYVRIYVQRLREKIESDASLPQFLLTELGIGYRLVVPDFTEKQSKTSRD</sequence>
<dbReference type="Gene3D" id="6.10.250.690">
    <property type="match status" value="1"/>
</dbReference>
<dbReference type="InterPro" id="IPR036388">
    <property type="entry name" value="WH-like_DNA-bd_sf"/>
</dbReference>
<dbReference type="AlphaFoldDB" id="F9ZPH2"/>
<dbReference type="CDD" id="cd00383">
    <property type="entry name" value="trans_reg_C"/>
    <property type="match status" value="1"/>
</dbReference>
<dbReference type="Pfam" id="PF00072">
    <property type="entry name" value="Response_reg"/>
    <property type="match status" value="1"/>
</dbReference>
<dbReference type="PANTHER" id="PTHR48111">
    <property type="entry name" value="REGULATOR OF RPOS"/>
    <property type="match status" value="1"/>
</dbReference>
<dbReference type="RefSeq" id="WP_014002115.1">
    <property type="nucleotide sequence ID" value="NC_015850.1"/>
</dbReference>
<dbReference type="KEGG" id="acu:Atc_0148"/>
<dbReference type="SMART" id="SM00862">
    <property type="entry name" value="Trans_reg_C"/>
    <property type="match status" value="1"/>
</dbReference>
<dbReference type="Gene3D" id="1.10.10.10">
    <property type="entry name" value="Winged helix-like DNA-binding domain superfamily/Winged helix DNA-binding domain"/>
    <property type="match status" value="1"/>
</dbReference>
<dbReference type="GO" id="GO:0000976">
    <property type="term" value="F:transcription cis-regulatory region binding"/>
    <property type="evidence" value="ECO:0007669"/>
    <property type="project" value="TreeGrafter"/>
</dbReference>
<evidence type="ECO:0000313" key="6">
    <source>
        <dbReference type="EMBL" id="AEK56799.1"/>
    </source>
</evidence>
<evidence type="ECO:0000256" key="2">
    <source>
        <dbReference type="PROSITE-ProRule" id="PRU00169"/>
    </source>
</evidence>
<dbReference type="InterPro" id="IPR001867">
    <property type="entry name" value="OmpR/PhoB-type_DNA-bd"/>
</dbReference>
<organism evidence="6 7">
    <name type="scientific">Acidithiobacillus caldus (strain SM-1)</name>
    <dbReference type="NCBI Taxonomy" id="990288"/>
    <lineage>
        <taxon>Bacteria</taxon>
        <taxon>Pseudomonadati</taxon>
        <taxon>Pseudomonadota</taxon>
        <taxon>Acidithiobacillia</taxon>
        <taxon>Acidithiobacillales</taxon>
        <taxon>Acidithiobacillaceae</taxon>
        <taxon>Acidithiobacillus</taxon>
    </lineage>
</organism>
<keyword evidence="1 3" id="KW-0238">DNA-binding</keyword>
<gene>
    <name evidence="6" type="ordered locus">Atc_0148</name>
</gene>